<evidence type="ECO:0000256" key="4">
    <source>
        <dbReference type="SAM" id="MobiDB-lite"/>
    </source>
</evidence>
<feature type="region of interest" description="Disordered" evidence="4">
    <location>
        <begin position="1"/>
        <end position="20"/>
    </location>
</feature>
<feature type="transmembrane region" description="Helical" evidence="5">
    <location>
        <begin position="106"/>
        <end position="129"/>
    </location>
</feature>
<organism evidence="7 8">
    <name type="scientific">Pigmentiphaga litoralis</name>
    <dbReference type="NCBI Taxonomy" id="516702"/>
    <lineage>
        <taxon>Bacteria</taxon>
        <taxon>Pseudomonadati</taxon>
        <taxon>Pseudomonadota</taxon>
        <taxon>Betaproteobacteria</taxon>
        <taxon>Burkholderiales</taxon>
        <taxon>Alcaligenaceae</taxon>
        <taxon>Pigmentiphaga</taxon>
    </lineage>
</organism>
<name>A0A7Y9IT07_9BURK</name>
<feature type="transmembrane region" description="Helical" evidence="5">
    <location>
        <begin position="394"/>
        <end position="413"/>
    </location>
</feature>
<dbReference type="Pfam" id="PF07690">
    <property type="entry name" value="MFS_1"/>
    <property type="match status" value="1"/>
</dbReference>
<feature type="transmembrane region" description="Helical" evidence="5">
    <location>
        <begin position="323"/>
        <end position="345"/>
    </location>
</feature>
<feature type="transmembrane region" description="Helical" evidence="5">
    <location>
        <begin position="65"/>
        <end position="86"/>
    </location>
</feature>
<keyword evidence="1 5" id="KW-0812">Transmembrane</keyword>
<evidence type="ECO:0000259" key="6">
    <source>
        <dbReference type="PROSITE" id="PS50850"/>
    </source>
</evidence>
<dbReference type="SUPFAM" id="SSF103473">
    <property type="entry name" value="MFS general substrate transporter"/>
    <property type="match status" value="1"/>
</dbReference>
<proteinExistence type="predicted"/>
<feature type="transmembrane region" description="Helical" evidence="5">
    <location>
        <begin position="261"/>
        <end position="286"/>
    </location>
</feature>
<dbReference type="InterPro" id="IPR011701">
    <property type="entry name" value="MFS"/>
</dbReference>
<dbReference type="InterPro" id="IPR020846">
    <property type="entry name" value="MFS_dom"/>
</dbReference>
<feature type="domain" description="Major facilitator superfamily (MFS) profile" evidence="6">
    <location>
        <begin position="25"/>
        <end position="416"/>
    </location>
</feature>
<keyword evidence="8" id="KW-1185">Reference proteome</keyword>
<dbReference type="InterPro" id="IPR036259">
    <property type="entry name" value="MFS_trans_sf"/>
</dbReference>
<keyword evidence="3 5" id="KW-0472">Membrane</keyword>
<feature type="transmembrane region" description="Helical" evidence="5">
    <location>
        <begin position="26"/>
        <end position="53"/>
    </location>
</feature>
<evidence type="ECO:0000256" key="5">
    <source>
        <dbReference type="SAM" id="Phobius"/>
    </source>
</evidence>
<evidence type="ECO:0000313" key="7">
    <source>
        <dbReference type="EMBL" id="NYE82413.1"/>
    </source>
</evidence>
<dbReference type="PANTHER" id="PTHR23527:SF1">
    <property type="entry name" value="BLL3282 PROTEIN"/>
    <property type="match status" value="1"/>
</dbReference>
<protein>
    <submittedName>
        <fullName evidence="7">MFS family permease</fullName>
    </submittedName>
</protein>
<comment type="caution">
    <text evidence="7">The sequence shown here is derived from an EMBL/GenBank/DDBJ whole genome shotgun (WGS) entry which is preliminary data.</text>
</comment>
<evidence type="ECO:0000256" key="2">
    <source>
        <dbReference type="ARBA" id="ARBA00022989"/>
    </source>
</evidence>
<dbReference type="PANTHER" id="PTHR23527">
    <property type="entry name" value="BLL3282 PROTEIN"/>
    <property type="match status" value="1"/>
</dbReference>
<dbReference type="Gene3D" id="1.20.1250.20">
    <property type="entry name" value="MFS general substrate transporter like domains"/>
    <property type="match status" value="2"/>
</dbReference>
<feature type="transmembrane region" description="Helical" evidence="5">
    <location>
        <begin position="298"/>
        <end position="317"/>
    </location>
</feature>
<gene>
    <name evidence="7" type="ORF">FHW18_001684</name>
</gene>
<dbReference type="PROSITE" id="PS50850">
    <property type="entry name" value="MFS"/>
    <property type="match status" value="1"/>
</dbReference>
<evidence type="ECO:0000256" key="1">
    <source>
        <dbReference type="ARBA" id="ARBA00022692"/>
    </source>
</evidence>
<sequence length="420" mass="43012">MSPASASPASPSSSSPASRPGQPGTAWVLFVTLAIQALASAATIAPAVVGPVVTRELGWSPSLIGIYMALVYFAAMFTSVVGGTLVSRFGAMRCSQASLLISSAGMGLLCVGNLPCAAIGAVLVGMGYGPITPASSFLLLRTTPPHRMSLVFSIKQTGVPVGGVIAALVVPQIEALVGWRLALASTAIACVLCAVIGQSVQRALDADRDAPAAFQWRDLIKPVQLVWRTPALRMMALCSLLFSTIQLAVTSYLVTFLNLSLGWTLIAAGVALSISQVAGVVGRILWGVVADRWVAPRTLLGILALMMAAASVGVALLQDSTPFAVVAVIAAVYGASGIGWNGVFLAEVARRAPPGLIGQATGGTLLFTYLGVFVGQPLLSTIAVAAGSDGVGNYAVAYAVLVVPALTCAWLLLKGRGKER</sequence>
<dbReference type="EMBL" id="JACBYR010000001">
    <property type="protein sequence ID" value="NYE82413.1"/>
    <property type="molecule type" value="Genomic_DNA"/>
</dbReference>
<dbReference type="InterPro" id="IPR052952">
    <property type="entry name" value="MFS-Transporter"/>
</dbReference>
<evidence type="ECO:0000313" key="8">
    <source>
        <dbReference type="Proteomes" id="UP000542125"/>
    </source>
</evidence>
<dbReference type="RefSeq" id="WP_179585285.1">
    <property type="nucleotide sequence ID" value="NZ_JACBYR010000001.1"/>
</dbReference>
<dbReference type="AlphaFoldDB" id="A0A7Y9IT07"/>
<feature type="transmembrane region" description="Helical" evidence="5">
    <location>
        <begin position="366"/>
        <end position="388"/>
    </location>
</feature>
<feature type="transmembrane region" description="Helical" evidence="5">
    <location>
        <begin position="234"/>
        <end position="255"/>
    </location>
</feature>
<keyword evidence="2 5" id="KW-1133">Transmembrane helix</keyword>
<dbReference type="Proteomes" id="UP000542125">
    <property type="component" value="Unassembled WGS sequence"/>
</dbReference>
<feature type="transmembrane region" description="Helical" evidence="5">
    <location>
        <begin position="176"/>
        <end position="196"/>
    </location>
</feature>
<feature type="compositionally biased region" description="Low complexity" evidence="4">
    <location>
        <begin position="1"/>
        <end position="18"/>
    </location>
</feature>
<dbReference type="GO" id="GO:0022857">
    <property type="term" value="F:transmembrane transporter activity"/>
    <property type="evidence" value="ECO:0007669"/>
    <property type="project" value="InterPro"/>
</dbReference>
<evidence type="ECO:0000256" key="3">
    <source>
        <dbReference type="ARBA" id="ARBA00023136"/>
    </source>
</evidence>
<reference evidence="7 8" key="1">
    <citation type="submission" date="2020-07" db="EMBL/GenBank/DDBJ databases">
        <title>Genomic Encyclopedia of Type Strains, Phase IV (KMG-V): Genome sequencing to study the core and pangenomes of soil and plant-associated prokaryotes.</title>
        <authorList>
            <person name="Whitman W."/>
        </authorList>
    </citation>
    <scope>NUCLEOTIDE SEQUENCE [LARGE SCALE GENOMIC DNA]</scope>
    <source>
        <strain evidence="7 8">SAS40</strain>
    </source>
</reference>
<accession>A0A7Y9IT07</accession>